<reference evidence="9 10" key="1">
    <citation type="submission" date="2015-02" db="EMBL/GenBank/DDBJ databases">
        <title>Improved understanding of the partial-nitritation anammox process through 23 genomes representing the majority of the microbial community.</title>
        <authorList>
            <person name="Speth D.R."/>
            <person name="In T Zandt M."/>
            <person name="Guerrero Cruz S."/>
            <person name="Jetten M.S."/>
            <person name="Dutilh B.E."/>
        </authorList>
    </citation>
    <scope>NUCLEOTIDE SEQUENCE [LARGE SCALE GENOMIC DNA]</scope>
    <source>
        <strain evidence="9">OLB20</strain>
    </source>
</reference>
<dbReference type="GO" id="GO:2000143">
    <property type="term" value="P:negative regulation of DNA-templated transcription initiation"/>
    <property type="evidence" value="ECO:0007669"/>
    <property type="project" value="TreeGrafter"/>
</dbReference>
<dbReference type="GO" id="GO:0000976">
    <property type="term" value="F:transcription cis-regulatory region binding"/>
    <property type="evidence" value="ECO:0007669"/>
    <property type="project" value="TreeGrafter"/>
</dbReference>
<dbReference type="Pfam" id="PF02381">
    <property type="entry name" value="MraZ"/>
    <property type="match status" value="2"/>
</dbReference>
<keyword evidence="5 7" id="KW-0238">DNA-binding</keyword>
<dbReference type="AlphaFoldDB" id="A0A136M0H7"/>
<name>A0A136M0H7_9BACT</name>
<dbReference type="CDD" id="cd16321">
    <property type="entry name" value="MraZ_C"/>
    <property type="match status" value="1"/>
</dbReference>
<accession>A0A136M0H7</accession>
<dbReference type="InterPro" id="IPR035642">
    <property type="entry name" value="MraZ_N"/>
</dbReference>
<dbReference type="InterPro" id="IPR038619">
    <property type="entry name" value="MraZ_sf"/>
</dbReference>
<dbReference type="GO" id="GO:0009295">
    <property type="term" value="C:nucleoid"/>
    <property type="evidence" value="ECO:0007669"/>
    <property type="project" value="UniProtKB-SubCell"/>
</dbReference>
<evidence type="ECO:0000256" key="4">
    <source>
        <dbReference type="ARBA" id="ARBA00023015"/>
    </source>
</evidence>
<dbReference type="GO" id="GO:0003700">
    <property type="term" value="F:DNA-binding transcription factor activity"/>
    <property type="evidence" value="ECO:0007669"/>
    <property type="project" value="UniProtKB-UniRule"/>
</dbReference>
<dbReference type="CDD" id="cd16320">
    <property type="entry name" value="MraZ_N"/>
    <property type="match status" value="1"/>
</dbReference>
<dbReference type="NCBIfam" id="TIGR00242">
    <property type="entry name" value="division/cell wall cluster transcriptional repressor MraZ"/>
    <property type="match status" value="1"/>
</dbReference>
<dbReference type="InterPro" id="IPR037914">
    <property type="entry name" value="SpoVT-AbrB_sf"/>
</dbReference>
<dbReference type="InterPro" id="IPR007159">
    <property type="entry name" value="SpoVT-AbrB_dom"/>
</dbReference>
<dbReference type="Gene3D" id="3.40.1550.20">
    <property type="entry name" value="Transcriptional regulator MraZ domain"/>
    <property type="match status" value="1"/>
</dbReference>
<dbReference type="PROSITE" id="PS51740">
    <property type="entry name" value="SPOVT_ABRB"/>
    <property type="match status" value="2"/>
</dbReference>
<evidence type="ECO:0000259" key="8">
    <source>
        <dbReference type="PROSITE" id="PS51740"/>
    </source>
</evidence>
<dbReference type="InterPro" id="IPR003444">
    <property type="entry name" value="MraZ"/>
</dbReference>
<evidence type="ECO:0000256" key="2">
    <source>
        <dbReference type="ARBA" id="ARBA00022490"/>
    </source>
</evidence>
<evidence type="ECO:0000313" key="9">
    <source>
        <dbReference type="EMBL" id="KXK27408.1"/>
    </source>
</evidence>
<dbReference type="STRING" id="1617426.TR69_WS6001000284"/>
<dbReference type="PANTHER" id="PTHR34701">
    <property type="entry name" value="TRANSCRIPTIONAL REGULATOR MRAZ"/>
    <property type="match status" value="1"/>
</dbReference>
<dbReference type="PANTHER" id="PTHR34701:SF1">
    <property type="entry name" value="TRANSCRIPTIONAL REGULATOR MRAZ"/>
    <property type="match status" value="1"/>
</dbReference>
<comment type="subcellular location">
    <subcellularLocation>
        <location evidence="7">Cytoplasm</location>
        <location evidence="7">Nucleoid</location>
    </subcellularLocation>
</comment>
<dbReference type="SUPFAM" id="SSF89447">
    <property type="entry name" value="AbrB/MazE/MraZ-like"/>
    <property type="match status" value="1"/>
</dbReference>
<keyword evidence="3" id="KW-0677">Repeat</keyword>
<evidence type="ECO:0000256" key="6">
    <source>
        <dbReference type="ARBA" id="ARBA00023163"/>
    </source>
</evidence>
<evidence type="ECO:0000256" key="3">
    <source>
        <dbReference type="ARBA" id="ARBA00022737"/>
    </source>
</evidence>
<feature type="domain" description="SpoVT-AbrB" evidence="8">
    <location>
        <begin position="76"/>
        <end position="119"/>
    </location>
</feature>
<protein>
    <recommendedName>
        <fullName evidence="1 7">Transcriptional regulator MraZ</fullName>
    </recommendedName>
</protein>
<evidence type="ECO:0000256" key="5">
    <source>
        <dbReference type="ARBA" id="ARBA00023125"/>
    </source>
</evidence>
<keyword evidence="2 7" id="KW-0963">Cytoplasm</keyword>
<dbReference type="EMBL" id="JYNZ01000002">
    <property type="protein sequence ID" value="KXK27408.1"/>
    <property type="molecule type" value="Genomic_DNA"/>
</dbReference>
<organism evidence="9 10">
    <name type="scientific">candidate division WS6 bacterium OLB20</name>
    <dbReference type="NCBI Taxonomy" id="1617426"/>
    <lineage>
        <taxon>Bacteria</taxon>
        <taxon>Candidatus Dojkabacteria</taxon>
    </lineage>
</organism>
<keyword evidence="4 7" id="KW-0805">Transcription regulation</keyword>
<dbReference type="HAMAP" id="MF_01008">
    <property type="entry name" value="MraZ"/>
    <property type="match status" value="1"/>
</dbReference>
<sequence>MLIGEYEGKITEKNRLAVPARVRSEFKSGLIVSRGYEGCLLLLDGTRWKQLIEVVTAKPLLQMSIRDTMRFLVGGAHQVELDAQGRFVIPSSLKDYAELDQDVVFVSVLDWVEIWDRQRWLTKLSDLAGSASDIAERLMQDYEK</sequence>
<dbReference type="Proteomes" id="UP000070457">
    <property type="component" value="Unassembled WGS sequence"/>
</dbReference>
<proteinExistence type="inferred from homology"/>
<comment type="subunit">
    <text evidence="7">Forms oligomers.</text>
</comment>
<gene>
    <name evidence="7 9" type="primary">mraZ</name>
    <name evidence="9" type="ORF">TR69_WS6001000284</name>
</gene>
<dbReference type="InterPro" id="IPR020603">
    <property type="entry name" value="MraZ_dom"/>
</dbReference>
<comment type="similarity">
    <text evidence="7">Belongs to the MraZ family.</text>
</comment>
<comment type="caution">
    <text evidence="9">The sequence shown here is derived from an EMBL/GenBank/DDBJ whole genome shotgun (WGS) entry which is preliminary data.</text>
</comment>
<evidence type="ECO:0000256" key="1">
    <source>
        <dbReference type="ARBA" id="ARBA00013860"/>
    </source>
</evidence>
<evidence type="ECO:0000313" key="10">
    <source>
        <dbReference type="Proteomes" id="UP000070457"/>
    </source>
</evidence>
<feature type="domain" description="SpoVT-AbrB" evidence="8">
    <location>
        <begin position="5"/>
        <end position="47"/>
    </location>
</feature>
<dbReference type="GO" id="GO:0005737">
    <property type="term" value="C:cytoplasm"/>
    <property type="evidence" value="ECO:0007669"/>
    <property type="project" value="UniProtKB-UniRule"/>
</dbReference>
<keyword evidence="6 7" id="KW-0804">Transcription</keyword>
<dbReference type="InterPro" id="IPR035644">
    <property type="entry name" value="MraZ_C"/>
</dbReference>
<evidence type="ECO:0000256" key="7">
    <source>
        <dbReference type="HAMAP-Rule" id="MF_01008"/>
    </source>
</evidence>